<organism evidence="3">
    <name type="scientific">freshwater metagenome</name>
    <dbReference type="NCBI Taxonomy" id="449393"/>
    <lineage>
        <taxon>unclassified sequences</taxon>
        <taxon>metagenomes</taxon>
        <taxon>ecological metagenomes</taxon>
    </lineage>
</organism>
<dbReference type="SUPFAM" id="SSF53697">
    <property type="entry name" value="SIS domain"/>
    <property type="match status" value="1"/>
</dbReference>
<evidence type="ECO:0000259" key="2">
    <source>
        <dbReference type="PROSITE" id="PS51464"/>
    </source>
</evidence>
<accession>A0A6J7DQM7</accession>
<sequence>MKAELFRVDVERKPSVLTQLATELRRENPWVATDISAASRIVLLGMGSSHYANSVAAARLRSIGVDAIAEIASSDLLPAVREGTVVIAVSASGGSVETLDAVGRYEGQCPIIALTNVDGSDVAGMATRTLLMGAEKEEGGVACRSFLHTLALLLALESHLGGEVGLQAVLAKASAATADLIDRQDDWLPRLSELAIGPHGTHLVAPARRMSSAQQGSLMLREGPRLAATGCETGDWSHVDVYLTKTTDYRLVLFAGSRWEPQLLTWVSERGSTLVAVGRELEGSAFDLRYRHDDDDDVRLLAEVTVAELLAASLWQ</sequence>
<evidence type="ECO:0000313" key="3">
    <source>
        <dbReference type="EMBL" id="CAB4870589.1"/>
    </source>
</evidence>
<reference evidence="3" key="1">
    <citation type="submission" date="2020-05" db="EMBL/GenBank/DDBJ databases">
        <authorList>
            <person name="Chiriac C."/>
            <person name="Salcher M."/>
            <person name="Ghai R."/>
            <person name="Kavagutti S V."/>
        </authorList>
    </citation>
    <scope>NUCLEOTIDE SEQUENCE</scope>
</reference>
<dbReference type="PANTHER" id="PTHR10937">
    <property type="entry name" value="GLUCOSAMINE--FRUCTOSE-6-PHOSPHATE AMINOTRANSFERASE, ISOMERIZING"/>
    <property type="match status" value="1"/>
</dbReference>
<dbReference type="GO" id="GO:0006047">
    <property type="term" value="P:UDP-N-acetylglucosamine metabolic process"/>
    <property type="evidence" value="ECO:0007669"/>
    <property type="project" value="TreeGrafter"/>
</dbReference>
<dbReference type="GO" id="GO:0004360">
    <property type="term" value="F:glutamine-fructose-6-phosphate transaminase (isomerizing) activity"/>
    <property type="evidence" value="ECO:0007669"/>
    <property type="project" value="TreeGrafter"/>
</dbReference>
<dbReference type="InterPro" id="IPR035466">
    <property type="entry name" value="GlmS/AgaS_SIS"/>
</dbReference>
<gene>
    <name evidence="3" type="ORF">UFOPK3402_00664</name>
</gene>
<dbReference type="GO" id="GO:0097367">
    <property type="term" value="F:carbohydrate derivative binding"/>
    <property type="evidence" value="ECO:0007669"/>
    <property type="project" value="InterPro"/>
</dbReference>
<dbReference type="CDD" id="cd05008">
    <property type="entry name" value="SIS_GlmS_GlmD_1"/>
    <property type="match status" value="1"/>
</dbReference>
<feature type="domain" description="SIS" evidence="2">
    <location>
        <begin position="31"/>
        <end position="166"/>
    </location>
</feature>
<proteinExistence type="predicted"/>
<protein>
    <submittedName>
        <fullName evidence="3">Unannotated protein</fullName>
    </submittedName>
</protein>
<keyword evidence="1" id="KW-0677">Repeat</keyword>
<dbReference type="InterPro" id="IPR046348">
    <property type="entry name" value="SIS_dom_sf"/>
</dbReference>
<dbReference type="AlphaFoldDB" id="A0A6J7DQM7"/>
<dbReference type="PROSITE" id="PS51464">
    <property type="entry name" value="SIS"/>
    <property type="match status" value="1"/>
</dbReference>
<dbReference type="Gene3D" id="3.40.50.10490">
    <property type="entry name" value="Glucose-6-phosphate isomerase like protein, domain 1"/>
    <property type="match status" value="1"/>
</dbReference>
<dbReference type="Pfam" id="PF01380">
    <property type="entry name" value="SIS"/>
    <property type="match status" value="1"/>
</dbReference>
<dbReference type="PANTHER" id="PTHR10937:SF0">
    <property type="entry name" value="GLUTAMINE--FRUCTOSE-6-PHOSPHATE TRANSAMINASE (ISOMERIZING)"/>
    <property type="match status" value="1"/>
</dbReference>
<dbReference type="GO" id="GO:0006487">
    <property type="term" value="P:protein N-linked glycosylation"/>
    <property type="evidence" value="ECO:0007669"/>
    <property type="project" value="TreeGrafter"/>
</dbReference>
<evidence type="ECO:0000256" key="1">
    <source>
        <dbReference type="ARBA" id="ARBA00022737"/>
    </source>
</evidence>
<dbReference type="InterPro" id="IPR001347">
    <property type="entry name" value="SIS_dom"/>
</dbReference>
<name>A0A6J7DQM7_9ZZZZ</name>
<dbReference type="EMBL" id="CAFBLS010000063">
    <property type="protein sequence ID" value="CAB4870589.1"/>
    <property type="molecule type" value="Genomic_DNA"/>
</dbReference>
<dbReference type="GO" id="GO:0006002">
    <property type="term" value="P:fructose 6-phosphate metabolic process"/>
    <property type="evidence" value="ECO:0007669"/>
    <property type="project" value="TreeGrafter"/>
</dbReference>